<keyword evidence="3" id="KW-1185">Reference proteome</keyword>
<comment type="caution">
    <text evidence="2">The sequence shown here is derived from an EMBL/GenBank/DDBJ whole genome shotgun (WGS) entry which is preliminary data.</text>
</comment>
<evidence type="ECO:0000313" key="2">
    <source>
        <dbReference type="EMBL" id="GHO51471.1"/>
    </source>
</evidence>
<proteinExistence type="predicted"/>
<feature type="region of interest" description="Disordered" evidence="1">
    <location>
        <begin position="109"/>
        <end position="140"/>
    </location>
</feature>
<organism evidence="2 3">
    <name type="scientific">Ktedonospora formicarum</name>
    <dbReference type="NCBI Taxonomy" id="2778364"/>
    <lineage>
        <taxon>Bacteria</taxon>
        <taxon>Bacillati</taxon>
        <taxon>Chloroflexota</taxon>
        <taxon>Ktedonobacteria</taxon>
        <taxon>Ktedonobacterales</taxon>
        <taxon>Ktedonobacteraceae</taxon>
        <taxon>Ktedonospora</taxon>
    </lineage>
</organism>
<accession>A0A8J3IA89</accession>
<dbReference type="RefSeq" id="WP_236031968.1">
    <property type="nucleotide sequence ID" value="NZ_BNJF01000013.1"/>
</dbReference>
<protein>
    <submittedName>
        <fullName evidence="2">Uncharacterized protein</fullName>
    </submittedName>
</protein>
<sequence>MPKPPAHALIWSAENLFYVLHTPGHPPQEITSGNEGVWRAWLTTHSSFSFQGQHGHLNVLKEARSRGTGYWYAYHKSAGQTQKRYLGRSATVTLARLEEVAQVLEDLTSEHPQASPSLASLQTGHAREETASSTHQQENELGGTMVVTRFSPHICPPCSWSGNGCSLC</sequence>
<dbReference type="AlphaFoldDB" id="A0A8J3IA89"/>
<dbReference type="Proteomes" id="UP000612362">
    <property type="component" value="Unassembled WGS sequence"/>
</dbReference>
<feature type="compositionally biased region" description="Polar residues" evidence="1">
    <location>
        <begin position="110"/>
        <end position="123"/>
    </location>
</feature>
<name>A0A8J3IA89_9CHLR</name>
<dbReference type="EMBL" id="BNJF01000013">
    <property type="protein sequence ID" value="GHO51471.1"/>
    <property type="molecule type" value="Genomic_DNA"/>
</dbReference>
<reference evidence="2" key="1">
    <citation type="submission" date="2020-10" db="EMBL/GenBank/DDBJ databases">
        <title>Taxonomic study of unclassified bacteria belonging to the class Ktedonobacteria.</title>
        <authorList>
            <person name="Yabe S."/>
            <person name="Wang C.M."/>
            <person name="Zheng Y."/>
            <person name="Sakai Y."/>
            <person name="Cavaletti L."/>
            <person name="Monciardini P."/>
            <person name="Donadio S."/>
        </authorList>
    </citation>
    <scope>NUCLEOTIDE SEQUENCE</scope>
    <source>
        <strain evidence="2">SOSP1-1</strain>
    </source>
</reference>
<evidence type="ECO:0000256" key="1">
    <source>
        <dbReference type="SAM" id="MobiDB-lite"/>
    </source>
</evidence>
<gene>
    <name evidence="2" type="ORF">KSX_96340</name>
</gene>
<evidence type="ECO:0000313" key="3">
    <source>
        <dbReference type="Proteomes" id="UP000612362"/>
    </source>
</evidence>